<dbReference type="EMBL" id="JANIAN010000075">
    <property type="protein sequence ID" value="MDD2110047.1"/>
    <property type="molecule type" value="Genomic_DNA"/>
</dbReference>
<comment type="caution">
    <text evidence="1">The sequence shown here is derived from an EMBL/GenBank/DDBJ whole genome shotgun (WGS) entry which is preliminary data.</text>
</comment>
<evidence type="ECO:0000313" key="2">
    <source>
        <dbReference type="Proteomes" id="UP001150678"/>
    </source>
</evidence>
<accession>A0A9X4HXK7</accession>
<proteinExistence type="predicted"/>
<name>A0A9X4HXK7_9PSED</name>
<gene>
    <name evidence="1" type="ORF">NP533_28085</name>
</gene>
<sequence length="339" mass="38626">MNMSFRNERESKPDMPYMRTATLLRTEAIKLAQRVFDLQKKAPSLRTQELQRLYEMIESFEIQPQKEKDVDLTICQGKVAIADQLGKHANAALQQAVYVTFLHDNYVLLQCTPGATATCELRVEEMITALTVANRHLAMFEALKNLEGKHYGVKAAKGGNTKNQRPSNNVTTQLVHAMVKGMLYRNPNFQKLDKTTAADKMATRIFKVNSEYEILDIANPDDLKHLVRNVLFEISKKRGVQERSRLNGDRLQLGHSLRHSFPKQDTEESRQMDLDAARTLGRIEGVRATLILQLKQRFGDLPTSAIEKLEASNDMDQLQTYAEQLVEVRSLDDVIQNLQ</sequence>
<evidence type="ECO:0000313" key="1">
    <source>
        <dbReference type="EMBL" id="MDD2110047.1"/>
    </source>
</evidence>
<dbReference type="RefSeq" id="WP_274079980.1">
    <property type="nucleotide sequence ID" value="NZ_JANIAN010000075.1"/>
</dbReference>
<organism evidence="1 2">
    <name type="scientific">Pseudomonas asiatica</name>
    <dbReference type="NCBI Taxonomy" id="2219225"/>
    <lineage>
        <taxon>Bacteria</taxon>
        <taxon>Pseudomonadati</taxon>
        <taxon>Pseudomonadota</taxon>
        <taxon>Gammaproteobacteria</taxon>
        <taxon>Pseudomonadales</taxon>
        <taxon>Pseudomonadaceae</taxon>
        <taxon>Pseudomonas</taxon>
    </lineage>
</organism>
<reference evidence="1" key="1">
    <citation type="submission" date="2022-07" db="EMBL/GenBank/DDBJ databases">
        <title>Multi-strain Analysis of Pseudomonas putida Reveals Metabolic and Genetic Diversity.</title>
        <authorList>
            <person name="Monk J.M."/>
        </authorList>
    </citation>
    <scope>NUCLEOTIDE SEQUENCE</scope>
    <source>
        <strain evidence="1">17514</strain>
    </source>
</reference>
<protein>
    <submittedName>
        <fullName evidence="1">DUF4351 domain-containing protein</fullName>
    </submittedName>
</protein>
<dbReference type="AlphaFoldDB" id="A0A9X4HXK7"/>
<dbReference type="Proteomes" id="UP001150678">
    <property type="component" value="Unassembled WGS sequence"/>
</dbReference>